<proteinExistence type="predicted"/>
<feature type="signal peptide" evidence="2">
    <location>
        <begin position="1"/>
        <end position="20"/>
    </location>
</feature>
<name>H5SFL5_9BACT</name>
<keyword evidence="1" id="KW-0812">Transmembrane</keyword>
<accession>H5SFL5</accession>
<evidence type="ECO:0000313" key="3">
    <source>
        <dbReference type="EMBL" id="BAL54951.1"/>
    </source>
</evidence>
<reference evidence="3" key="2">
    <citation type="journal article" date="2012" name="PLoS ONE">
        <title>A Deeply Branching Thermophilic Bacterium with an Ancient Acetyl-CoA Pathway Dominates a Subsurface Ecosystem.</title>
        <authorList>
            <person name="Takami H."/>
            <person name="Noguchi H."/>
            <person name="Takaki Y."/>
            <person name="Uchiyama I."/>
            <person name="Toyoda A."/>
            <person name="Nishi S."/>
            <person name="Chee G.-J."/>
            <person name="Arai W."/>
            <person name="Nunoura T."/>
            <person name="Itoh T."/>
            <person name="Hattori M."/>
            <person name="Takai K."/>
        </authorList>
    </citation>
    <scope>NUCLEOTIDE SEQUENCE</scope>
</reference>
<keyword evidence="1" id="KW-1133">Transmembrane helix</keyword>
<feature type="transmembrane region" description="Helical" evidence="1">
    <location>
        <begin position="95"/>
        <end position="117"/>
    </location>
</feature>
<gene>
    <name evidence="3" type="ORF">HGMM_F22A10C27</name>
</gene>
<feature type="chain" id="PRO_5003597488" evidence="2">
    <location>
        <begin position="21"/>
        <end position="119"/>
    </location>
</feature>
<organism evidence="3">
    <name type="scientific">uncultured Acidobacteriota bacterium</name>
    <dbReference type="NCBI Taxonomy" id="171953"/>
    <lineage>
        <taxon>Bacteria</taxon>
        <taxon>Pseudomonadati</taxon>
        <taxon>Acidobacteriota</taxon>
        <taxon>environmental samples</taxon>
    </lineage>
</organism>
<dbReference type="EMBL" id="AP011704">
    <property type="protein sequence ID" value="BAL54951.1"/>
    <property type="molecule type" value="Genomic_DNA"/>
</dbReference>
<keyword evidence="2" id="KW-0732">Signal</keyword>
<keyword evidence="1" id="KW-0472">Membrane</keyword>
<sequence>MLAVAFIVFMLGSLTLPARAGVTAGGKPYVPGADLPLGGVTAGGRPFIGGGGVFTPTGFGLGAQFYDDEGWDAASDPYWGVGGGADLGWTPSWSWWGWGAWGVLDILLGIPMAFFFAMW</sequence>
<dbReference type="AlphaFoldDB" id="H5SFL5"/>
<evidence type="ECO:0000256" key="2">
    <source>
        <dbReference type="SAM" id="SignalP"/>
    </source>
</evidence>
<evidence type="ECO:0000256" key="1">
    <source>
        <dbReference type="SAM" id="Phobius"/>
    </source>
</evidence>
<protein>
    <submittedName>
        <fullName evidence="3">Uncharacterized protein</fullName>
    </submittedName>
</protein>
<reference evidence="3" key="1">
    <citation type="journal article" date="2005" name="Environ. Microbiol.">
        <title>Genetic and functional properties of uncultivated thermophilic crenarchaeotes from a subsurface gold mine as revealed by analysis of genome fragments.</title>
        <authorList>
            <person name="Nunoura T."/>
            <person name="Hirayama H."/>
            <person name="Takami H."/>
            <person name="Oida H."/>
            <person name="Nishi S."/>
            <person name="Shimamura S."/>
            <person name="Suzuki Y."/>
            <person name="Inagaki F."/>
            <person name="Takai K."/>
            <person name="Nealson K.H."/>
            <person name="Horikoshi K."/>
        </authorList>
    </citation>
    <scope>NUCLEOTIDE SEQUENCE</scope>
</reference>